<accession>Q7MQF7</accession>
<evidence type="ECO:0000256" key="1">
    <source>
        <dbReference type="SAM" id="Phobius"/>
    </source>
</evidence>
<keyword evidence="1" id="KW-0472">Membrane</keyword>
<evidence type="ECO:0000313" key="3">
    <source>
        <dbReference type="Proteomes" id="UP000002675"/>
    </source>
</evidence>
<reference evidence="2 3" key="1">
    <citation type="journal article" date="2003" name="Genome Res.">
        <title>Comparative genome analysis of Vibrio vulnificus, a marine pathogen.</title>
        <authorList>
            <person name="Chen C.Y."/>
            <person name="Wu K.M."/>
            <person name="Chang Y.C."/>
            <person name="Chang C.H."/>
            <person name="Tsai H.C."/>
            <person name="Liao T.L."/>
            <person name="Liu Y.M."/>
            <person name="Chen H.J."/>
            <person name="Shen A.B."/>
            <person name="Li J.C."/>
            <person name="Su T.L."/>
            <person name="Shao C.P."/>
            <person name="Lee C.T."/>
            <person name="Hor L.I."/>
            <person name="Tsai S.F."/>
        </authorList>
    </citation>
    <scope>NUCLEOTIDE SEQUENCE [LARGE SCALE GENOMIC DNA]</scope>
    <source>
        <strain evidence="2 3">YJ016</strain>
    </source>
</reference>
<dbReference type="KEGG" id="vvy:VV0051"/>
<name>Q7MQF7_VIBVY</name>
<dbReference type="AlphaFoldDB" id="Q7MQF7"/>
<feature type="transmembrane region" description="Helical" evidence="1">
    <location>
        <begin position="18"/>
        <end position="34"/>
    </location>
</feature>
<sequence>MAAITNGIIRIMTHRKPLFVVFAITFVTGMWFWLSSSQATSSVLSEAETRVAAPHAKAISVESKVPNTATPTQNANLHVSPLFTQAAAILPSPPSEETGQTPTPEEELEIALPSSASSTTVIVSDKELAKGVGANSKPRLNAEVARQIQSQIFGWELDQGAPIHYALNIDQLFIDADDDFLTLTVRINVPGLKVRNLGTVQILGTATKAVAQPQLMIAARDDHHGSDDQAWVKAYFDLPAIGETAAPFDHPLIGQTFYRLETTQTLAGIRYPYEVIYCQAWKLINHQVYFAAARNRRQCPSDEELKLIGEFEQQDDKLILTSSQSAFDAKQTWMTRQSYPSNLTEGLVNHLTTVHDGNQYETYTMVTDKAAMEARLNVETGRKLYEMTFFDYLFIDAEQNYLPAEVGNYIYERQAADPTVYQRFDSDLNIHRISGSFDCSTLLPYFELSVIAGRGDYEDVISYSHNEDGVSSVACFVFPSGPNKRSLAINHDYRDDNDLQQGEIYSYILRPKPQFAHLLEELKINLIYHHPQL</sequence>
<dbReference type="eggNOG" id="ENOG5031MU7">
    <property type="taxonomic scope" value="Bacteria"/>
</dbReference>
<protein>
    <submittedName>
        <fullName evidence="2">Uncharacterized protein</fullName>
    </submittedName>
</protein>
<gene>
    <name evidence="2" type="ordered locus">VV0051</name>
</gene>
<dbReference type="Proteomes" id="UP000002675">
    <property type="component" value="Chromosome I"/>
</dbReference>
<organism evidence="2 3">
    <name type="scientific">Vibrio vulnificus (strain YJ016)</name>
    <dbReference type="NCBI Taxonomy" id="196600"/>
    <lineage>
        <taxon>Bacteria</taxon>
        <taxon>Pseudomonadati</taxon>
        <taxon>Pseudomonadota</taxon>
        <taxon>Gammaproteobacteria</taxon>
        <taxon>Vibrionales</taxon>
        <taxon>Vibrionaceae</taxon>
        <taxon>Vibrio</taxon>
    </lineage>
</organism>
<keyword evidence="1" id="KW-0812">Transmembrane</keyword>
<dbReference type="HOGENOM" id="CLU_038373_0_0_6"/>
<evidence type="ECO:0000313" key="2">
    <source>
        <dbReference type="EMBL" id="BAC92815.1"/>
    </source>
</evidence>
<keyword evidence="1" id="KW-1133">Transmembrane helix</keyword>
<dbReference type="STRING" id="672.VV93_v1c00450"/>
<proteinExistence type="predicted"/>
<dbReference type="EMBL" id="BA000037">
    <property type="protein sequence ID" value="BAC92815.1"/>
    <property type="molecule type" value="Genomic_DNA"/>
</dbReference>